<accession>A0A2Z4GEM8</accession>
<dbReference type="Gene3D" id="3.40.50.1820">
    <property type="entry name" value="alpha/beta hydrolase"/>
    <property type="match status" value="1"/>
</dbReference>
<keyword evidence="1" id="KW-0472">Membrane</keyword>
<dbReference type="GO" id="GO:0016787">
    <property type="term" value="F:hydrolase activity"/>
    <property type="evidence" value="ECO:0007669"/>
    <property type="project" value="UniProtKB-KW"/>
</dbReference>
<dbReference type="RefSeq" id="WP_111373160.1">
    <property type="nucleotide sequence ID" value="NZ_CP029480.1"/>
</dbReference>
<keyword evidence="1" id="KW-1133">Transmembrane helix</keyword>
<feature type="domain" description="Serine aminopeptidase S33" evidence="2">
    <location>
        <begin position="70"/>
        <end position="180"/>
    </location>
</feature>
<gene>
    <name evidence="3" type="ORF">DJ013_17070</name>
</gene>
<dbReference type="Pfam" id="PF12146">
    <property type="entry name" value="Hydrolase_4"/>
    <property type="match status" value="1"/>
</dbReference>
<evidence type="ECO:0000256" key="1">
    <source>
        <dbReference type="SAM" id="Phobius"/>
    </source>
</evidence>
<dbReference type="OrthoDB" id="9777090at2"/>
<dbReference type="PANTHER" id="PTHR12277">
    <property type="entry name" value="ALPHA/BETA HYDROLASE DOMAIN-CONTAINING PROTEIN"/>
    <property type="match status" value="1"/>
</dbReference>
<evidence type="ECO:0000259" key="2">
    <source>
        <dbReference type="Pfam" id="PF12146"/>
    </source>
</evidence>
<proteinExistence type="predicted"/>
<reference evidence="3 4" key="1">
    <citation type="submission" date="2018-05" db="EMBL/GenBank/DDBJ databases">
        <title>Complete genome sequence of Arcticibacterium luteifluviistationis SM1504T, a cytophagaceae bacterium isolated from Arctic surface seawater.</title>
        <authorList>
            <person name="Li Y."/>
            <person name="Qin Q.-L."/>
        </authorList>
    </citation>
    <scope>NUCLEOTIDE SEQUENCE [LARGE SCALE GENOMIC DNA]</scope>
    <source>
        <strain evidence="3 4">SM1504</strain>
    </source>
</reference>
<keyword evidence="4" id="KW-1185">Reference proteome</keyword>
<dbReference type="InterPro" id="IPR029058">
    <property type="entry name" value="AB_hydrolase_fold"/>
</dbReference>
<name>A0A2Z4GEM8_9BACT</name>
<dbReference type="PANTHER" id="PTHR12277:SF81">
    <property type="entry name" value="PROTEIN ABHD13"/>
    <property type="match status" value="1"/>
</dbReference>
<dbReference type="EMBL" id="CP029480">
    <property type="protein sequence ID" value="AWV99792.1"/>
    <property type="molecule type" value="Genomic_DNA"/>
</dbReference>
<dbReference type="AlphaFoldDB" id="A0A2Z4GEM8"/>
<keyword evidence="3" id="KW-0378">Hydrolase</keyword>
<dbReference type="InterPro" id="IPR022742">
    <property type="entry name" value="Hydrolase_4"/>
</dbReference>
<organism evidence="3 4">
    <name type="scientific">Arcticibacterium luteifluviistationis</name>
    <dbReference type="NCBI Taxonomy" id="1784714"/>
    <lineage>
        <taxon>Bacteria</taxon>
        <taxon>Pseudomonadati</taxon>
        <taxon>Bacteroidota</taxon>
        <taxon>Cytophagia</taxon>
        <taxon>Cytophagales</taxon>
        <taxon>Leadbetterellaceae</taxon>
        <taxon>Arcticibacterium</taxon>
    </lineage>
</organism>
<keyword evidence="1" id="KW-0812">Transmembrane</keyword>
<protein>
    <submittedName>
        <fullName evidence="3">Alpha/beta hydrolase</fullName>
    </submittedName>
</protein>
<evidence type="ECO:0000313" key="4">
    <source>
        <dbReference type="Proteomes" id="UP000249873"/>
    </source>
</evidence>
<sequence>MTWTIAFWILGSYVVLSTLAYFIQDFFIFKPEKLSDDFEFKYDYPFEELNFTISDKVTINGLRFFSEEKEKNGLVIYFHGNTRSIKGWAKYSRDFTVHGYDVLMIDYRGFGKSRGKRSEKAMKEDAQHVYNRLRYDFGILESEIVIYGRSLGSGFAAKLASSNKPKMLILDAPYYSFSNLTSRFLPFLPLTIILRFKIRTDEWLKYCRCPIYIIHGTKDLLIPLRSSVRLSKVAPLNTHLAPIYGGGHNNLPSFPEYHRVLRDILLGEYDEFDKQILGDIGFNT</sequence>
<dbReference type="SUPFAM" id="SSF53474">
    <property type="entry name" value="alpha/beta-Hydrolases"/>
    <property type="match status" value="1"/>
</dbReference>
<evidence type="ECO:0000313" key="3">
    <source>
        <dbReference type="EMBL" id="AWV99792.1"/>
    </source>
</evidence>
<dbReference type="Proteomes" id="UP000249873">
    <property type="component" value="Chromosome"/>
</dbReference>
<feature type="transmembrane region" description="Helical" evidence="1">
    <location>
        <begin position="6"/>
        <end position="23"/>
    </location>
</feature>
<dbReference type="KEGG" id="als:DJ013_17070"/>